<reference evidence="6 7" key="1">
    <citation type="submission" date="2021-05" db="EMBL/GenBank/DDBJ databases">
        <title>The draft genome of Geobacter luticola JCM 17780.</title>
        <authorList>
            <person name="Xu Z."/>
            <person name="Masuda Y."/>
            <person name="Itoh H."/>
            <person name="Senoo K."/>
        </authorList>
    </citation>
    <scope>NUCLEOTIDE SEQUENCE [LARGE SCALE GENOMIC DNA]</scope>
    <source>
        <strain evidence="6 7">JCM 17780</strain>
    </source>
</reference>
<keyword evidence="7" id="KW-1185">Reference proteome</keyword>
<dbReference type="SMART" id="SM00346">
    <property type="entry name" value="HTH_ICLR"/>
    <property type="match status" value="1"/>
</dbReference>
<dbReference type="InterPro" id="IPR014757">
    <property type="entry name" value="Tscrpt_reg_IclR_C"/>
</dbReference>
<dbReference type="SUPFAM" id="SSF46785">
    <property type="entry name" value="Winged helix' DNA-binding domain"/>
    <property type="match status" value="1"/>
</dbReference>
<evidence type="ECO:0000259" key="5">
    <source>
        <dbReference type="PROSITE" id="PS51078"/>
    </source>
</evidence>
<dbReference type="Gene3D" id="3.30.450.40">
    <property type="match status" value="1"/>
</dbReference>
<dbReference type="PROSITE" id="PS51077">
    <property type="entry name" value="HTH_ICLR"/>
    <property type="match status" value="1"/>
</dbReference>
<dbReference type="InterPro" id="IPR005471">
    <property type="entry name" value="Tscrpt_reg_IclR_N"/>
</dbReference>
<protein>
    <submittedName>
        <fullName evidence="6">IclR family transcriptional regulator</fullName>
    </submittedName>
</protein>
<dbReference type="RefSeq" id="WP_214175440.1">
    <property type="nucleotide sequence ID" value="NZ_JAHCVK010000003.1"/>
</dbReference>
<evidence type="ECO:0000256" key="1">
    <source>
        <dbReference type="ARBA" id="ARBA00023015"/>
    </source>
</evidence>
<proteinExistence type="predicted"/>
<accession>A0ABS5SG07</accession>
<dbReference type="Gene3D" id="1.10.10.10">
    <property type="entry name" value="Winged helix-like DNA-binding domain superfamily/Winged helix DNA-binding domain"/>
    <property type="match status" value="1"/>
</dbReference>
<keyword evidence="1" id="KW-0805">Transcription regulation</keyword>
<dbReference type="PANTHER" id="PTHR30136:SF24">
    <property type="entry name" value="HTH-TYPE TRANSCRIPTIONAL REPRESSOR ALLR"/>
    <property type="match status" value="1"/>
</dbReference>
<keyword evidence="2" id="KW-0238">DNA-binding</keyword>
<dbReference type="Pfam" id="PF01614">
    <property type="entry name" value="IclR_C"/>
    <property type="match status" value="1"/>
</dbReference>
<sequence>MVKKNIQDYSVRTVENVFDILELITIEDMTQVTIPRLCSVLNISKNKAFRLMVTLEKLGIVERYPGSGNYGLGVCAVGLSQKILHSSNIIAHAHPVIEELARKHDEAVYMTVLKDDEVTFLDMVDCEQKVKAAPLIGKRFPYFSNAAGKVIRALETKELNKVFKRTVRKQDLCNLDLLENELADIRQKGVAVDCDGLGDGIISVAVAVRDYAGKVVGAITILGPSFRMLAERLENEIIPSLREGAEMLSGRFGYAK</sequence>
<dbReference type="SUPFAM" id="SSF55781">
    <property type="entry name" value="GAF domain-like"/>
    <property type="match status" value="1"/>
</dbReference>
<feature type="domain" description="HTH iclR-type" evidence="4">
    <location>
        <begin position="11"/>
        <end position="74"/>
    </location>
</feature>
<gene>
    <name evidence="6" type="ORF">KI810_10290</name>
</gene>
<evidence type="ECO:0000256" key="2">
    <source>
        <dbReference type="ARBA" id="ARBA00023125"/>
    </source>
</evidence>
<evidence type="ECO:0000259" key="4">
    <source>
        <dbReference type="PROSITE" id="PS51077"/>
    </source>
</evidence>
<dbReference type="InterPro" id="IPR029016">
    <property type="entry name" value="GAF-like_dom_sf"/>
</dbReference>
<dbReference type="InterPro" id="IPR050707">
    <property type="entry name" value="HTH_MetabolicPath_Reg"/>
</dbReference>
<feature type="domain" description="IclR-ED" evidence="5">
    <location>
        <begin position="75"/>
        <end position="254"/>
    </location>
</feature>
<dbReference type="InterPro" id="IPR036388">
    <property type="entry name" value="WH-like_DNA-bd_sf"/>
</dbReference>
<dbReference type="Pfam" id="PF09339">
    <property type="entry name" value="HTH_IclR"/>
    <property type="match status" value="1"/>
</dbReference>
<organism evidence="6 7">
    <name type="scientific">Geomobilimonas luticola</name>
    <dbReference type="NCBI Taxonomy" id="1114878"/>
    <lineage>
        <taxon>Bacteria</taxon>
        <taxon>Pseudomonadati</taxon>
        <taxon>Thermodesulfobacteriota</taxon>
        <taxon>Desulfuromonadia</taxon>
        <taxon>Geobacterales</taxon>
        <taxon>Geobacteraceae</taxon>
        <taxon>Geomobilimonas</taxon>
    </lineage>
</organism>
<dbReference type="EMBL" id="JAHCVK010000003">
    <property type="protein sequence ID" value="MBT0653444.1"/>
    <property type="molecule type" value="Genomic_DNA"/>
</dbReference>
<keyword evidence="3" id="KW-0804">Transcription</keyword>
<evidence type="ECO:0000256" key="3">
    <source>
        <dbReference type="ARBA" id="ARBA00023163"/>
    </source>
</evidence>
<dbReference type="InterPro" id="IPR036390">
    <property type="entry name" value="WH_DNA-bd_sf"/>
</dbReference>
<dbReference type="Proteomes" id="UP000756860">
    <property type="component" value="Unassembled WGS sequence"/>
</dbReference>
<evidence type="ECO:0000313" key="7">
    <source>
        <dbReference type="Proteomes" id="UP000756860"/>
    </source>
</evidence>
<comment type="caution">
    <text evidence="6">The sequence shown here is derived from an EMBL/GenBank/DDBJ whole genome shotgun (WGS) entry which is preliminary data.</text>
</comment>
<dbReference type="PANTHER" id="PTHR30136">
    <property type="entry name" value="HELIX-TURN-HELIX TRANSCRIPTIONAL REGULATOR, ICLR FAMILY"/>
    <property type="match status" value="1"/>
</dbReference>
<evidence type="ECO:0000313" key="6">
    <source>
        <dbReference type="EMBL" id="MBT0653444.1"/>
    </source>
</evidence>
<dbReference type="PROSITE" id="PS51078">
    <property type="entry name" value="ICLR_ED"/>
    <property type="match status" value="1"/>
</dbReference>
<name>A0ABS5SG07_9BACT</name>